<dbReference type="Proteomes" id="UP001174909">
    <property type="component" value="Unassembled WGS sequence"/>
</dbReference>
<comment type="caution">
    <text evidence="1">The sequence shown here is derived from an EMBL/GenBank/DDBJ whole genome shotgun (WGS) entry which is preliminary data.</text>
</comment>
<evidence type="ECO:0000313" key="2">
    <source>
        <dbReference type="Proteomes" id="UP001174909"/>
    </source>
</evidence>
<feature type="non-terminal residue" evidence="1">
    <location>
        <position position="241"/>
    </location>
</feature>
<keyword evidence="2" id="KW-1185">Reference proteome</keyword>
<organism evidence="1 2">
    <name type="scientific">Geodia barretti</name>
    <name type="common">Barrett's horny sponge</name>
    <dbReference type="NCBI Taxonomy" id="519541"/>
    <lineage>
        <taxon>Eukaryota</taxon>
        <taxon>Metazoa</taxon>
        <taxon>Porifera</taxon>
        <taxon>Demospongiae</taxon>
        <taxon>Heteroscleromorpha</taxon>
        <taxon>Tetractinellida</taxon>
        <taxon>Astrophorina</taxon>
        <taxon>Geodiidae</taxon>
        <taxon>Geodia</taxon>
    </lineage>
</organism>
<dbReference type="InterPro" id="IPR011990">
    <property type="entry name" value="TPR-like_helical_dom_sf"/>
</dbReference>
<dbReference type="PANTHER" id="PTHR22767">
    <property type="entry name" value="N-TERMINAL ACETYLTRANSFERASE-RELATED"/>
    <property type="match status" value="1"/>
</dbReference>
<gene>
    <name evidence="1" type="ORF">GBAR_LOCUS9443</name>
</gene>
<proteinExistence type="predicted"/>
<protein>
    <submittedName>
        <fullName evidence="1">N-alpha-acetyltransferase 25, NatB auxiliary subunit</fullName>
    </submittedName>
</protein>
<sequence length="241" mass="28074">MGRQEEGNSLIDEVVKACPGDQATLQAATMYYRETGDGAEPKVVDLYTQAAEQYPGNQEILTHLFMAFVRVGNYHKQQQTALQLHKAFPDNGPYYCWRVMSIVMQAHKSTDGSLANSMFLPLAEKLMEKYVAEKKLDVEEEVKLYLMVLEKQGKPEKRLEVVQGPLGKLIRKREERNRLELECHLSLQRWDDAVRLLTAMLRENPDHWKDIEVYISCQIERYKESVREAKEEHEMKKRGRE</sequence>
<dbReference type="AlphaFoldDB" id="A0AA35RQS5"/>
<dbReference type="GO" id="GO:0031416">
    <property type="term" value="C:NatB complex"/>
    <property type="evidence" value="ECO:0007669"/>
    <property type="project" value="TreeGrafter"/>
</dbReference>
<dbReference type="EMBL" id="CASHTH010001425">
    <property type="protein sequence ID" value="CAI8015183.1"/>
    <property type="molecule type" value="Genomic_DNA"/>
</dbReference>
<accession>A0AA35RQS5</accession>
<name>A0AA35RQS5_GEOBA</name>
<reference evidence="1" key="1">
    <citation type="submission" date="2023-03" db="EMBL/GenBank/DDBJ databases">
        <authorList>
            <person name="Steffen K."/>
            <person name="Cardenas P."/>
        </authorList>
    </citation>
    <scope>NUCLEOTIDE SEQUENCE</scope>
</reference>
<dbReference type="SUPFAM" id="SSF48452">
    <property type="entry name" value="TPR-like"/>
    <property type="match status" value="1"/>
</dbReference>
<dbReference type="Gene3D" id="1.25.40.1040">
    <property type="match status" value="1"/>
</dbReference>
<evidence type="ECO:0000313" key="1">
    <source>
        <dbReference type="EMBL" id="CAI8015183.1"/>
    </source>
</evidence>
<dbReference type="PANTHER" id="PTHR22767:SF3">
    <property type="entry name" value="N-ALPHA-ACETYLTRANSFERASE 25, NATB AUXILIARY SUBUNIT"/>
    <property type="match status" value="1"/>
</dbReference>